<organism evidence="11 12">
    <name type="scientific">Pacificimonas pallii</name>
    <dbReference type="NCBI Taxonomy" id="2827236"/>
    <lineage>
        <taxon>Bacteria</taxon>
        <taxon>Pseudomonadati</taxon>
        <taxon>Pseudomonadota</taxon>
        <taxon>Alphaproteobacteria</taxon>
        <taxon>Sphingomonadales</taxon>
        <taxon>Sphingosinicellaceae</taxon>
        <taxon>Pacificimonas</taxon>
    </lineage>
</organism>
<protein>
    <recommendedName>
        <fullName evidence="8">Probable DNA 3'-5' helicase RecG</fullName>
    </recommendedName>
</protein>
<comment type="caution">
    <text evidence="11">The sequence shown here is derived from an EMBL/GenBank/DDBJ whole genome shotgun (WGS) entry which is preliminary data.</text>
</comment>
<evidence type="ECO:0000259" key="10">
    <source>
        <dbReference type="PROSITE" id="PS51194"/>
    </source>
</evidence>
<dbReference type="InterPro" id="IPR014001">
    <property type="entry name" value="Helicase_ATP-bd"/>
</dbReference>
<keyword evidence="12" id="KW-1185">Reference proteome</keyword>
<reference evidence="11 12" key="1">
    <citation type="submission" date="2021-04" db="EMBL/GenBank/DDBJ databases">
        <authorList>
            <person name="Pira H."/>
            <person name="Risdian C."/>
            <person name="Wink J."/>
        </authorList>
    </citation>
    <scope>NUCLEOTIDE SEQUENCE [LARGE SCALE GENOMIC DNA]</scope>
    <source>
        <strain evidence="11 12">WHA3</strain>
    </source>
</reference>
<keyword evidence="5" id="KW-0067">ATP-binding</keyword>
<feature type="domain" description="Helicase ATP-binding" evidence="9">
    <location>
        <begin position="273"/>
        <end position="435"/>
    </location>
</feature>
<keyword evidence="7" id="KW-0234">DNA repair</keyword>
<dbReference type="GO" id="GO:0003678">
    <property type="term" value="F:DNA helicase activity"/>
    <property type="evidence" value="ECO:0007669"/>
    <property type="project" value="UniProtKB-EC"/>
</dbReference>
<dbReference type="NCBIfam" id="NF008164">
    <property type="entry name" value="PRK10917.1-2"/>
    <property type="match status" value="1"/>
</dbReference>
<dbReference type="InterPro" id="IPR033454">
    <property type="entry name" value="RecG_wedge"/>
</dbReference>
<sequence>MRPELLNPLFAPCDTLDGVGPRLKKQLTKLKIERVVDLAYHLPVQHVPRIPVERLDPAMVGQVVIAEVEVHVIDDGDGRRPTRVRVSDKSGRFASLVYFHDRGYARKILPPGEKRLISGRLDEYGDQLQIVHPDHVVSPQQRGEIPEREPVYALTEGLTNKKLSGLTATALDALPRVDEWADAHFVKSQQWPSWADALRRAHAAEDEVRAKSRLAYDELLANQVALLSIRAASRQRKGRALVGDDRLLAKFRAGLPYRLTGAQERSIAEIIGDLSQDAPMLRLLQGDVGSGKTAVALAAMLRAVEAGGQAAMLAPTELLARQHYATLNDMLLGTGVRCAILTGREKGAKRAAIYAELAAGSIDILVGTHAIFQDAVTYKDLALAVIDEQHRFGVNQRMALTAKAKVPPHLLVMTATPIPRTLTLTQFGEMDESRLDQMPPGREPVETRVISQDRLDDVVESTGRLLESGGRAYWVCPLVEESEVSGELAAAEARFALLKSRFGADVVGMVHGQMQGPDKDAVMAAFAAGNIKLLVATTVIEVGVNVPEATLMVIEQAERFGLAQLHQLRGRVGRGGGRSVCLLLRAPQISETARDRLKLIRGTNDGFEIAEKDLQLRGGGELLGTRQSGEGSYRVAVAEDIMRLADPARADAKLFLEHEGGFATSPRREAMRTLVYLFERDAAVPLLRSG</sequence>
<accession>A0ABS6SFT1</accession>
<evidence type="ECO:0000256" key="8">
    <source>
        <dbReference type="ARBA" id="ARBA00049819"/>
    </source>
</evidence>
<evidence type="ECO:0000259" key="9">
    <source>
        <dbReference type="PROSITE" id="PS51192"/>
    </source>
</evidence>
<keyword evidence="4 11" id="KW-0347">Helicase</keyword>
<dbReference type="PANTHER" id="PTHR47964">
    <property type="entry name" value="ATP-DEPENDENT DNA HELICASE HOMOLOG RECG, CHLOROPLASTIC"/>
    <property type="match status" value="1"/>
</dbReference>
<dbReference type="SMART" id="SM00490">
    <property type="entry name" value="HELICc"/>
    <property type="match status" value="1"/>
</dbReference>
<evidence type="ECO:0000256" key="4">
    <source>
        <dbReference type="ARBA" id="ARBA00022806"/>
    </source>
</evidence>
<keyword evidence="2" id="KW-0227">DNA damage</keyword>
<dbReference type="RefSeq" id="WP_218445741.1">
    <property type="nucleotide sequence ID" value="NZ_JAGSPA010000003.1"/>
</dbReference>
<dbReference type="CDD" id="cd04488">
    <property type="entry name" value="RecG_wedge_OBF"/>
    <property type="match status" value="1"/>
</dbReference>
<dbReference type="Pfam" id="PF00270">
    <property type="entry name" value="DEAD"/>
    <property type="match status" value="1"/>
</dbReference>
<dbReference type="GO" id="GO:0016787">
    <property type="term" value="F:hydrolase activity"/>
    <property type="evidence" value="ECO:0007669"/>
    <property type="project" value="UniProtKB-KW"/>
</dbReference>
<evidence type="ECO:0000313" key="12">
    <source>
        <dbReference type="Proteomes" id="UP000722336"/>
    </source>
</evidence>
<keyword evidence="6" id="KW-0238">DNA-binding</keyword>
<dbReference type="SMART" id="SM00487">
    <property type="entry name" value="DEXDc"/>
    <property type="match status" value="1"/>
</dbReference>
<proteinExistence type="predicted"/>
<dbReference type="Pfam" id="PF17191">
    <property type="entry name" value="RecG_wedge"/>
    <property type="match status" value="1"/>
</dbReference>
<dbReference type="PROSITE" id="PS51194">
    <property type="entry name" value="HELICASE_CTER"/>
    <property type="match status" value="1"/>
</dbReference>
<dbReference type="Pfam" id="PF19833">
    <property type="entry name" value="RecG_dom3_C"/>
    <property type="match status" value="1"/>
</dbReference>
<feature type="domain" description="Helicase C-terminal" evidence="10">
    <location>
        <begin position="454"/>
        <end position="615"/>
    </location>
</feature>
<dbReference type="InterPro" id="IPR001650">
    <property type="entry name" value="Helicase_C-like"/>
</dbReference>
<evidence type="ECO:0000256" key="5">
    <source>
        <dbReference type="ARBA" id="ARBA00022840"/>
    </source>
</evidence>
<evidence type="ECO:0000256" key="6">
    <source>
        <dbReference type="ARBA" id="ARBA00023125"/>
    </source>
</evidence>
<dbReference type="InterPro" id="IPR045562">
    <property type="entry name" value="RecG_dom3_C"/>
</dbReference>
<evidence type="ECO:0000256" key="2">
    <source>
        <dbReference type="ARBA" id="ARBA00022763"/>
    </source>
</evidence>
<evidence type="ECO:0000313" key="11">
    <source>
        <dbReference type="EMBL" id="MBV7256908.1"/>
    </source>
</evidence>
<keyword evidence="1" id="KW-0547">Nucleotide-binding</keyword>
<dbReference type="CDD" id="cd17992">
    <property type="entry name" value="DEXHc_RecG"/>
    <property type="match status" value="1"/>
</dbReference>
<evidence type="ECO:0000256" key="3">
    <source>
        <dbReference type="ARBA" id="ARBA00022801"/>
    </source>
</evidence>
<dbReference type="Pfam" id="PF00271">
    <property type="entry name" value="Helicase_C"/>
    <property type="match status" value="1"/>
</dbReference>
<dbReference type="InterPro" id="IPR047112">
    <property type="entry name" value="RecG/Mfd"/>
</dbReference>
<evidence type="ECO:0000256" key="1">
    <source>
        <dbReference type="ARBA" id="ARBA00022741"/>
    </source>
</evidence>
<dbReference type="Proteomes" id="UP000722336">
    <property type="component" value="Unassembled WGS sequence"/>
</dbReference>
<dbReference type="EMBL" id="JAGSPA010000003">
    <property type="protein sequence ID" value="MBV7256908.1"/>
    <property type="molecule type" value="Genomic_DNA"/>
</dbReference>
<gene>
    <name evidence="11" type="primary">recG</name>
    <name evidence="11" type="ORF">KCG44_08940</name>
</gene>
<dbReference type="PROSITE" id="PS51192">
    <property type="entry name" value="HELICASE_ATP_BIND_1"/>
    <property type="match status" value="1"/>
</dbReference>
<dbReference type="InterPro" id="IPR011545">
    <property type="entry name" value="DEAD/DEAH_box_helicase_dom"/>
</dbReference>
<evidence type="ECO:0000256" key="7">
    <source>
        <dbReference type="ARBA" id="ARBA00023204"/>
    </source>
</evidence>
<name>A0ABS6SFT1_9SPHN</name>
<dbReference type="PANTHER" id="PTHR47964:SF1">
    <property type="entry name" value="ATP-DEPENDENT DNA HELICASE HOMOLOG RECG, CHLOROPLASTIC"/>
    <property type="match status" value="1"/>
</dbReference>
<keyword evidence="3 11" id="KW-0378">Hydrolase</keyword>